<evidence type="ECO:0000313" key="1">
    <source>
        <dbReference type="EMBL" id="MBY76911.1"/>
    </source>
</evidence>
<sequence>MRCRRRHYLMCVYNKRSTHGTRVYDCVLREVPPSPGHRRWWHCSCSSSHQSRSIIKSPHRSPPFYPPPQASAKNYPSCWSFLGSDSSSSSSSNNSCSSSIHDHHESLPPLLLTIYGNLFGVGRFDRARATPLPRHRVY</sequence>
<proteinExistence type="predicted"/>
<reference evidence="1" key="1">
    <citation type="submission" date="2018-04" db="EMBL/GenBank/DDBJ databases">
        <title>Transcriptome assembly of Sipha flava.</title>
        <authorList>
            <person name="Scully E.D."/>
            <person name="Geib S.M."/>
            <person name="Palmer N.A."/>
            <person name="Koch K."/>
            <person name="Bradshaw J."/>
            <person name="Heng-Moss T."/>
            <person name="Sarath G."/>
        </authorList>
    </citation>
    <scope>NUCLEOTIDE SEQUENCE</scope>
</reference>
<gene>
    <name evidence="1" type="ORF">g.8511</name>
</gene>
<accession>A0A2S2QGT5</accession>
<organism evidence="1">
    <name type="scientific">Sipha flava</name>
    <name type="common">yellow sugarcane aphid</name>
    <dbReference type="NCBI Taxonomy" id="143950"/>
    <lineage>
        <taxon>Eukaryota</taxon>
        <taxon>Metazoa</taxon>
        <taxon>Ecdysozoa</taxon>
        <taxon>Arthropoda</taxon>
        <taxon>Hexapoda</taxon>
        <taxon>Insecta</taxon>
        <taxon>Pterygota</taxon>
        <taxon>Neoptera</taxon>
        <taxon>Paraneoptera</taxon>
        <taxon>Hemiptera</taxon>
        <taxon>Sternorrhyncha</taxon>
        <taxon>Aphidomorpha</taxon>
        <taxon>Aphidoidea</taxon>
        <taxon>Aphididae</taxon>
        <taxon>Sipha</taxon>
    </lineage>
</organism>
<dbReference type="AlphaFoldDB" id="A0A2S2QGT5"/>
<dbReference type="EMBL" id="GGMS01007708">
    <property type="protein sequence ID" value="MBY76911.1"/>
    <property type="molecule type" value="Transcribed_RNA"/>
</dbReference>
<name>A0A2S2QGT5_9HEMI</name>
<protein>
    <submittedName>
        <fullName evidence="1">Uncharacterized protein</fullName>
    </submittedName>
</protein>